<evidence type="ECO:0000313" key="10">
    <source>
        <dbReference type="Proteomes" id="UP000245535"/>
    </source>
</evidence>
<evidence type="ECO:0000256" key="6">
    <source>
        <dbReference type="SAM" id="Phobius"/>
    </source>
</evidence>
<evidence type="ECO:0000259" key="8">
    <source>
        <dbReference type="Pfam" id="PF12704"/>
    </source>
</evidence>
<dbReference type="AlphaFoldDB" id="A0A315Z8Z1"/>
<dbReference type="Pfam" id="PF02687">
    <property type="entry name" value="FtsX"/>
    <property type="match status" value="2"/>
</dbReference>
<dbReference type="OrthoDB" id="5933722at2"/>
<reference evidence="9 10" key="1">
    <citation type="submission" date="2018-03" db="EMBL/GenBank/DDBJ databases">
        <title>Genomic Encyclopedia of Archaeal and Bacterial Type Strains, Phase II (KMG-II): from individual species to whole genera.</title>
        <authorList>
            <person name="Goeker M."/>
        </authorList>
    </citation>
    <scope>NUCLEOTIDE SEQUENCE [LARGE SCALE GENOMIC DNA]</scope>
    <source>
        <strain evidence="9 10">DSM 28229</strain>
    </source>
</reference>
<keyword evidence="2" id="KW-1003">Cell membrane</keyword>
<feature type="domain" description="ABC3 transporter permease C-terminal" evidence="7">
    <location>
        <begin position="695"/>
        <end position="803"/>
    </location>
</feature>
<protein>
    <submittedName>
        <fullName evidence="9">FtsX-like permease family protein</fullName>
    </submittedName>
</protein>
<dbReference type="InterPro" id="IPR025857">
    <property type="entry name" value="MacB_PCD"/>
</dbReference>
<feature type="domain" description="MacB-like periplasmic core" evidence="8">
    <location>
        <begin position="21"/>
        <end position="215"/>
    </location>
</feature>
<feature type="transmembrane region" description="Helical" evidence="6">
    <location>
        <begin position="20"/>
        <end position="41"/>
    </location>
</feature>
<feature type="transmembrane region" description="Helical" evidence="6">
    <location>
        <begin position="688"/>
        <end position="715"/>
    </location>
</feature>
<feature type="transmembrane region" description="Helical" evidence="6">
    <location>
        <begin position="428"/>
        <end position="451"/>
    </location>
</feature>
<evidence type="ECO:0000259" key="7">
    <source>
        <dbReference type="Pfam" id="PF02687"/>
    </source>
</evidence>
<evidence type="ECO:0000256" key="5">
    <source>
        <dbReference type="ARBA" id="ARBA00023136"/>
    </source>
</evidence>
<keyword evidence="3 6" id="KW-0812">Transmembrane</keyword>
<feature type="transmembrane region" description="Helical" evidence="6">
    <location>
        <begin position="292"/>
        <end position="311"/>
    </location>
</feature>
<evidence type="ECO:0000256" key="1">
    <source>
        <dbReference type="ARBA" id="ARBA00004651"/>
    </source>
</evidence>
<feature type="transmembrane region" description="Helical" evidence="6">
    <location>
        <begin position="386"/>
        <end position="408"/>
    </location>
</feature>
<dbReference type="PANTHER" id="PTHR30572">
    <property type="entry name" value="MEMBRANE COMPONENT OF TRANSPORTER-RELATED"/>
    <property type="match status" value="1"/>
</dbReference>
<feature type="transmembrane region" description="Helical" evidence="6">
    <location>
        <begin position="342"/>
        <end position="365"/>
    </location>
</feature>
<evidence type="ECO:0000256" key="4">
    <source>
        <dbReference type="ARBA" id="ARBA00022989"/>
    </source>
</evidence>
<dbReference type="Proteomes" id="UP000245535">
    <property type="component" value="Unassembled WGS sequence"/>
</dbReference>
<keyword evidence="4 6" id="KW-1133">Transmembrane helix</keyword>
<dbReference type="InterPro" id="IPR050250">
    <property type="entry name" value="Macrolide_Exporter_MacB"/>
</dbReference>
<dbReference type="EMBL" id="QGDO01000005">
    <property type="protein sequence ID" value="PWJ40170.1"/>
    <property type="molecule type" value="Genomic_DNA"/>
</dbReference>
<accession>A0A315Z8Z1</accession>
<keyword evidence="10" id="KW-1185">Reference proteome</keyword>
<comment type="subcellular location">
    <subcellularLocation>
        <location evidence="1">Cell membrane</location>
        <topology evidence="1">Multi-pass membrane protein</topology>
    </subcellularLocation>
</comment>
<sequence length="815" mass="94653">MIKNYLIIAYRNLLKNRLYYLISILGLSVGISFFALLLLLVKRELSFDQFHSKSDRIYRVIEEINSDNFGERSSSLPIGFAPYLKENYSSYVEDVVRLYNMQVPHHTVSLEKEDALKSYNEEHLYFADEKFFDIFDFPIAYKLIQEPLRGKNNVVLSYQKAKELFGDPQLALGEKIYFQQIYPLKVVAVLEKETWKSHLKFDYLISFSSLRDLQPEVYKMKEWVWNPCWTYILLKKEVEPYDLEFFFPNIIEKKFPSFLHSNLELSLQPLTEVHLGEKYDYDLAQKGDIQSILIFLGIACTLLFISAINFINMQVAIASQRVQEFGIRKSVGAYRSEVIEQFLVEVLLVTLISVLFGMMILEVFTEMCIFFEFEFISISQYDFESLMTYMVIAAFTVGVISSIYPTYVLSNNKPAVLIGSHISWGSNLFSEILVITQFCISFFLLVSAIVVKSQLDFLEDKEVGFDREKILVIPMSDLRYTYMNNKWKKKSLYKNLKEGWEESKRVEFVTAVDEVVGLGVQTSNFMLEGSKDMAFLPFVRVNDDFIEAYGFNIIAGRSFRKRAEERFYALIVNRKMTELLGYATPDEAIGHTLKINQHGIEEKIVGVVEDFHFESLHNAIKPIVFDLNFELNQLSYWTKYFVLRVNNRDQEKVYSEVKKVWNENIGEKQFSAFWLTEKMKQHYNIEEFLMLVSSIFTIVGLIIACTGLFGLSFLLTQQRSKELAVRKAIGATSWQMFLIQLKVFFVLTCKGLLVSVPLAYLVLNGWLSSYQQSIELTIWPFLLGSFTLFILTFLTISYHTIQASLKSPVEDLQSA</sequence>
<evidence type="ECO:0000256" key="3">
    <source>
        <dbReference type="ARBA" id="ARBA00022692"/>
    </source>
</evidence>
<proteinExistence type="predicted"/>
<feature type="domain" description="ABC3 transporter permease C-terminal" evidence="7">
    <location>
        <begin position="298"/>
        <end position="412"/>
    </location>
</feature>
<dbReference type="PANTHER" id="PTHR30572:SF18">
    <property type="entry name" value="ABC-TYPE MACROLIDE FAMILY EXPORT SYSTEM PERMEASE COMPONENT 2"/>
    <property type="match status" value="1"/>
</dbReference>
<dbReference type="GO" id="GO:0022857">
    <property type="term" value="F:transmembrane transporter activity"/>
    <property type="evidence" value="ECO:0007669"/>
    <property type="project" value="TreeGrafter"/>
</dbReference>
<feature type="transmembrane region" description="Helical" evidence="6">
    <location>
        <begin position="779"/>
        <end position="801"/>
    </location>
</feature>
<dbReference type="InterPro" id="IPR003838">
    <property type="entry name" value="ABC3_permease_C"/>
</dbReference>
<evidence type="ECO:0000313" key="9">
    <source>
        <dbReference type="EMBL" id="PWJ40170.1"/>
    </source>
</evidence>
<feature type="transmembrane region" description="Helical" evidence="6">
    <location>
        <begin position="743"/>
        <end position="767"/>
    </location>
</feature>
<gene>
    <name evidence="9" type="ORF">BC781_105238</name>
</gene>
<name>A0A315Z8Z1_SEDFL</name>
<organism evidence="9 10">
    <name type="scientific">Sediminitomix flava</name>
    <dbReference type="NCBI Taxonomy" id="379075"/>
    <lineage>
        <taxon>Bacteria</taxon>
        <taxon>Pseudomonadati</taxon>
        <taxon>Bacteroidota</taxon>
        <taxon>Cytophagia</taxon>
        <taxon>Cytophagales</taxon>
        <taxon>Flammeovirgaceae</taxon>
        <taxon>Sediminitomix</taxon>
    </lineage>
</organism>
<evidence type="ECO:0000256" key="2">
    <source>
        <dbReference type="ARBA" id="ARBA00022475"/>
    </source>
</evidence>
<dbReference type="Pfam" id="PF12704">
    <property type="entry name" value="MacB_PCD"/>
    <property type="match status" value="1"/>
</dbReference>
<dbReference type="GO" id="GO:0005886">
    <property type="term" value="C:plasma membrane"/>
    <property type="evidence" value="ECO:0007669"/>
    <property type="project" value="UniProtKB-SubCell"/>
</dbReference>
<keyword evidence="5 6" id="KW-0472">Membrane</keyword>
<dbReference type="RefSeq" id="WP_109620660.1">
    <property type="nucleotide sequence ID" value="NZ_QGDO01000005.1"/>
</dbReference>
<comment type="caution">
    <text evidence="9">The sequence shown here is derived from an EMBL/GenBank/DDBJ whole genome shotgun (WGS) entry which is preliminary data.</text>
</comment>